<feature type="transmembrane region" description="Helical" evidence="4">
    <location>
        <begin position="1656"/>
        <end position="1675"/>
    </location>
</feature>
<feature type="transmembrane region" description="Helical" evidence="4">
    <location>
        <begin position="1477"/>
        <end position="1496"/>
    </location>
</feature>
<dbReference type="GO" id="GO:0072330">
    <property type="term" value="P:monocarboxylic acid biosynthetic process"/>
    <property type="evidence" value="ECO:0007669"/>
    <property type="project" value="UniProtKB-ARBA"/>
</dbReference>
<dbReference type="Proteomes" id="UP000622552">
    <property type="component" value="Unassembled WGS sequence"/>
</dbReference>
<dbReference type="InterPro" id="IPR025110">
    <property type="entry name" value="AMP-bd_C"/>
</dbReference>
<dbReference type="InterPro" id="IPR036736">
    <property type="entry name" value="ACP-like_sf"/>
</dbReference>
<dbReference type="GO" id="GO:0008610">
    <property type="term" value="P:lipid biosynthetic process"/>
    <property type="evidence" value="ECO:0007669"/>
    <property type="project" value="UniProtKB-ARBA"/>
</dbReference>
<dbReference type="Pfam" id="PF00975">
    <property type="entry name" value="Thioesterase"/>
    <property type="match status" value="1"/>
</dbReference>
<dbReference type="GO" id="GO:0005829">
    <property type="term" value="C:cytosol"/>
    <property type="evidence" value="ECO:0007669"/>
    <property type="project" value="TreeGrafter"/>
</dbReference>
<evidence type="ECO:0000256" key="3">
    <source>
        <dbReference type="ARBA" id="ARBA00022553"/>
    </source>
</evidence>
<dbReference type="GO" id="GO:0003824">
    <property type="term" value="F:catalytic activity"/>
    <property type="evidence" value="ECO:0007669"/>
    <property type="project" value="InterPro"/>
</dbReference>
<dbReference type="CDD" id="cd19531">
    <property type="entry name" value="LCL_NRPS-like"/>
    <property type="match status" value="1"/>
</dbReference>
<feature type="transmembrane region" description="Helical" evidence="4">
    <location>
        <begin position="1630"/>
        <end position="1649"/>
    </location>
</feature>
<dbReference type="GO" id="GO:0044550">
    <property type="term" value="P:secondary metabolite biosynthetic process"/>
    <property type="evidence" value="ECO:0007669"/>
    <property type="project" value="TreeGrafter"/>
</dbReference>
<keyword evidence="4" id="KW-0812">Transmembrane</keyword>
<dbReference type="FunFam" id="3.40.50.12780:FF:000012">
    <property type="entry name" value="Non-ribosomal peptide synthetase"/>
    <property type="match status" value="1"/>
</dbReference>
<feature type="domain" description="Carrier" evidence="5">
    <location>
        <begin position="1012"/>
        <end position="1087"/>
    </location>
</feature>
<keyword evidence="4" id="KW-1133">Transmembrane helix</keyword>
<dbReference type="SUPFAM" id="SSF103473">
    <property type="entry name" value="MFS general substrate transporter"/>
    <property type="match status" value="1"/>
</dbReference>
<dbReference type="InterPro" id="IPR001242">
    <property type="entry name" value="Condensation_dom"/>
</dbReference>
<dbReference type="Gene3D" id="3.40.50.980">
    <property type="match status" value="2"/>
</dbReference>
<feature type="transmembrane region" description="Helical" evidence="4">
    <location>
        <begin position="1681"/>
        <end position="1705"/>
    </location>
</feature>
<name>A0A8J7GI76_9ACTN</name>
<gene>
    <name evidence="6" type="ORF">IW245_003062</name>
</gene>
<dbReference type="Gene3D" id="1.10.1200.10">
    <property type="entry name" value="ACP-like"/>
    <property type="match status" value="1"/>
</dbReference>
<feature type="transmembrane region" description="Helical" evidence="4">
    <location>
        <begin position="1768"/>
        <end position="1786"/>
    </location>
</feature>
<comment type="cofactor">
    <cofactor evidence="1">
        <name>pantetheine 4'-phosphate</name>
        <dbReference type="ChEBI" id="CHEBI:47942"/>
    </cofactor>
</comment>
<feature type="transmembrane region" description="Helical" evidence="4">
    <location>
        <begin position="1717"/>
        <end position="1738"/>
    </location>
</feature>
<dbReference type="CDD" id="cd17646">
    <property type="entry name" value="A_NRPS_AB3403-like"/>
    <property type="match status" value="1"/>
</dbReference>
<dbReference type="Pfam" id="PF07690">
    <property type="entry name" value="MFS_1"/>
    <property type="match status" value="1"/>
</dbReference>
<dbReference type="Gene3D" id="2.30.38.10">
    <property type="entry name" value="Luciferase, Domain 3"/>
    <property type="match status" value="1"/>
</dbReference>
<dbReference type="InterPro" id="IPR020806">
    <property type="entry name" value="PKS_PP-bd"/>
</dbReference>
<dbReference type="InterPro" id="IPR000873">
    <property type="entry name" value="AMP-dep_synth/lig_dom"/>
</dbReference>
<dbReference type="Gene3D" id="3.30.559.10">
    <property type="entry name" value="Chloramphenicol acetyltransferase-like domain"/>
    <property type="match status" value="1"/>
</dbReference>
<dbReference type="SUPFAM" id="SSF53474">
    <property type="entry name" value="alpha/beta-Hydrolases"/>
    <property type="match status" value="1"/>
</dbReference>
<dbReference type="PROSITE" id="PS00012">
    <property type="entry name" value="PHOSPHOPANTETHEINE"/>
    <property type="match status" value="1"/>
</dbReference>
<proteinExistence type="predicted"/>
<dbReference type="InterPro" id="IPR001031">
    <property type="entry name" value="Thioesterase"/>
</dbReference>
<dbReference type="InterPro" id="IPR011701">
    <property type="entry name" value="MFS"/>
</dbReference>
<organism evidence="6 7">
    <name type="scientific">Longispora fulva</name>
    <dbReference type="NCBI Taxonomy" id="619741"/>
    <lineage>
        <taxon>Bacteria</taxon>
        <taxon>Bacillati</taxon>
        <taxon>Actinomycetota</taxon>
        <taxon>Actinomycetes</taxon>
        <taxon>Micromonosporales</taxon>
        <taxon>Micromonosporaceae</taxon>
        <taxon>Longispora</taxon>
    </lineage>
</organism>
<dbReference type="NCBIfam" id="TIGR01733">
    <property type="entry name" value="AA-adenyl-dom"/>
    <property type="match status" value="1"/>
</dbReference>
<feature type="transmembrane region" description="Helical" evidence="4">
    <location>
        <begin position="1417"/>
        <end position="1438"/>
    </location>
</feature>
<evidence type="ECO:0000256" key="1">
    <source>
        <dbReference type="ARBA" id="ARBA00001957"/>
    </source>
</evidence>
<dbReference type="Pfam" id="PF00550">
    <property type="entry name" value="PP-binding"/>
    <property type="match status" value="1"/>
</dbReference>
<dbReference type="GO" id="GO:0031177">
    <property type="term" value="F:phosphopantetheine binding"/>
    <property type="evidence" value="ECO:0007669"/>
    <property type="project" value="InterPro"/>
</dbReference>
<dbReference type="Gene3D" id="3.30.300.30">
    <property type="match status" value="1"/>
</dbReference>
<sequence length="1823" mass="195154">MSEVSELSAAKRALLERRLLGARTATADAVPRRAPGTAPPLSYAQERVWFMEQLAPGTAAYTIPVVRRIVGALDVDALGRALDALVARHEVLRTRYPATEDGRAVARVEPAGPVELRRAVVRGDSTGPGAAGGPPVAGVGGVAGPGGDVVELDVLIAGAATEPFDLADGPVLRALLVEVGPDEHVLVLTVHHIACDGWSVDVLTAEVFADYAAFAVGDPSPVPDPAVQYGDYAAWQRGTADTEAGDLDYWRAQLTGLEPLALPTDRPRPAEQTFGGAAHGFQVDADLTVALRELGRAHGATLYMTLLAAWGALLGRYAGCTDLAVGTPVAGRSHRELEPLVGMFVNTLTMRCDLAGEPDFVALLGRARETALDAFAHQGLPFERLVSALRLPRDPARSPLFQVLFAVQNYADPGRPAAPGGLAVSGHGWRAVATRVDLELYVAEEAEGLAVSLTYNVDLFDPATVERMAGHFDRLLRLVVADPTAPVARLDLMTPAERTLTLETFNATTVPFPDAATLHGLIAAQVVRTPDAVAVQCEGRTLTYAELDAWSNRIARRLRLFGVGPETLVGVCAERSLELVAGLVGVLKSGGAYVPLDPEYPPERLAFMLADAAVPVLLTQRKGTLTGPTTLYLEDLAVGSRRDGAALPDLATADTAAYCVYTSGSTGRPKGVVNTHRGIVNRLDWIQRTYPLDGSDAVLQKTPASFDVSVWEFFWPLVSGARLVLARPGGHRDPEYLRELISSAGVTVTHFVPSMLALFLDAVEVAETRADTGKLRRIICSGEELPVDLARRCLATLPAELHNLYGPTEASVEVTAWRCTREALAGLSRVPIGGPIQNIRVYVLDAHGDPAPIGVPGELHLAGVGLARGYWNRPELTAERFVDSPFGRLYRTGDLAAWRPDGTVDFLGRIDDQVKLRGMRIELGEVEAALRALPGVRDAAAGVRDDRLVAWIVGDATGPELRAALKSRLPDQLVPGAYVPVEALPLSPSGKLDRSRLPAPVTGRDAASVFTAPRTPTETLIAGIWAAILRLDKVGVDDDFFDLGGHSLLATQVVARLRKEVGAGVSVMDLFRYRTIADLAGYVDVPPDERGPRQLLHELTRPMRAPQLTYVCVPYGGGSAVVYQPLADALPPGHRLFSIAIPGHDVGLDEQAVPFADLAARCVAEIQDRVTGPVVLYGHCGVGSALTVEIARRLEAAGRDLDAVYIGAIFPFARPKGLMSRLSAIAQLEGLRSDQGDINWLTSLGVDMGDIEPAQARQIIANMRRDSRNAEAYFTGLFGDEAFRLRAPIVSVAGERDPATDYYQERFREWHFLTDDAALVVLEEAGHFFLKYRAAELAEIVTTAHLDLPLTRADRGEEAGWWREDRSHSTSAVVPVGPQPSMRRFLMIAIGQLASILGSALTEFAVPIWILQKTGSLGQFTLFAALGLIPGLLVAPVAGAVVDRISRRKVMLLGDCAAGGIQLLLGVLVWTGGLQVWHLYALIVCLSVSLTFQRLAYGSATAQLVPKQYLGHANGVLQMFGGVSAVLVPLCAAGLMAWIGLGGILVFDVASYAFAIVVVSCVRFPRTMAWSRRESLGQEIMGGLRYSWGQRGFRAILGFFALLNIVLAPLFIMVTPLVLSFGDLVDVSHVAVASGAGAFLGGLVMTAWGGPRHRRVATMLLCALGLAVFGAVTGLHPTVWVIAVGGFGMSMWITMVNGIYATVVLVKVPQRFHGRVFALNTVIAWSTLPVGWLLVAPYTSRFLEPLMAPDGALASTVGAVIGVGPGRGIALMYPLFAVVIAAHVLVSRRLGALARFDDEVPDARPDDLVGFEARQRRLAERHR</sequence>
<dbReference type="Pfam" id="PF00501">
    <property type="entry name" value="AMP-binding"/>
    <property type="match status" value="1"/>
</dbReference>
<feature type="transmembrane region" description="Helical" evidence="4">
    <location>
        <begin position="1544"/>
        <end position="1564"/>
    </location>
</feature>
<dbReference type="InterPro" id="IPR010071">
    <property type="entry name" value="AA_adenyl_dom"/>
</dbReference>
<dbReference type="Gene3D" id="1.20.1250.20">
    <property type="entry name" value="MFS general substrate transporter like domains"/>
    <property type="match status" value="1"/>
</dbReference>
<dbReference type="InterPro" id="IPR045851">
    <property type="entry name" value="AMP-bd_C_sf"/>
</dbReference>
<feature type="transmembrane region" description="Helical" evidence="4">
    <location>
        <begin position="1516"/>
        <end position="1538"/>
    </location>
</feature>
<keyword evidence="2" id="KW-0596">Phosphopantetheine</keyword>
<evidence type="ECO:0000313" key="6">
    <source>
        <dbReference type="EMBL" id="MBG6136868.1"/>
    </source>
</evidence>
<comment type="caution">
    <text evidence="6">The sequence shown here is derived from an EMBL/GenBank/DDBJ whole genome shotgun (WGS) entry which is preliminary data.</text>
</comment>
<dbReference type="PANTHER" id="PTHR45527">
    <property type="entry name" value="NONRIBOSOMAL PEPTIDE SYNTHETASE"/>
    <property type="match status" value="1"/>
</dbReference>
<feature type="transmembrane region" description="Helical" evidence="4">
    <location>
        <begin position="1450"/>
        <end position="1471"/>
    </location>
</feature>
<dbReference type="CDD" id="cd06173">
    <property type="entry name" value="MFS_MefA_like"/>
    <property type="match status" value="1"/>
</dbReference>
<dbReference type="InterPro" id="IPR009081">
    <property type="entry name" value="PP-bd_ACP"/>
</dbReference>
<dbReference type="InterPro" id="IPR023213">
    <property type="entry name" value="CAT-like_dom_sf"/>
</dbReference>
<dbReference type="InterPro" id="IPR036259">
    <property type="entry name" value="MFS_trans_sf"/>
</dbReference>
<dbReference type="Gene3D" id="3.30.559.30">
    <property type="entry name" value="Nonribosomal peptide synthetase, condensation domain"/>
    <property type="match status" value="1"/>
</dbReference>
<protein>
    <submittedName>
        <fullName evidence="6">Amino acid adenylation domain-containing protein</fullName>
    </submittedName>
</protein>
<reference evidence="6" key="1">
    <citation type="submission" date="2020-11" db="EMBL/GenBank/DDBJ databases">
        <title>Sequencing the genomes of 1000 actinobacteria strains.</title>
        <authorList>
            <person name="Klenk H.-P."/>
        </authorList>
    </citation>
    <scope>NUCLEOTIDE SEQUENCE</scope>
    <source>
        <strain evidence="6">DSM 45356</strain>
    </source>
</reference>
<keyword evidence="3" id="KW-0597">Phosphoprotein</keyword>
<accession>A0A8J7GI76</accession>
<evidence type="ECO:0000259" key="5">
    <source>
        <dbReference type="PROSITE" id="PS50075"/>
    </source>
</evidence>
<dbReference type="SUPFAM" id="SSF56801">
    <property type="entry name" value="Acetyl-CoA synthetase-like"/>
    <property type="match status" value="1"/>
</dbReference>
<dbReference type="FunFam" id="3.40.50.980:FF:000002">
    <property type="entry name" value="Enterobactin synthetase component F"/>
    <property type="match status" value="1"/>
</dbReference>
<evidence type="ECO:0000256" key="2">
    <source>
        <dbReference type="ARBA" id="ARBA00022450"/>
    </source>
</evidence>
<dbReference type="FunFam" id="1.10.1200.10:FF:000016">
    <property type="entry name" value="Non-ribosomal peptide synthase"/>
    <property type="match status" value="1"/>
</dbReference>
<dbReference type="PROSITE" id="PS50075">
    <property type="entry name" value="CARRIER"/>
    <property type="match status" value="1"/>
</dbReference>
<dbReference type="InterPro" id="IPR006162">
    <property type="entry name" value="Ppantetheine_attach_site"/>
</dbReference>
<dbReference type="SUPFAM" id="SSF52777">
    <property type="entry name" value="CoA-dependent acyltransferases"/>
    <property type="match status" value="2"/>
</dbReference>
<keyword evidence="7" id="KW-1185">Reference proteome</keyword>
<dbReference type="RefSeq" id="WP_197003787.1">
    <property type="nucleotide sequence ID" value="NZ_BONS01000016.1"/>
</dbReference>
<dbReference type="EMBL" id="JADOUF010000001">
    <property type="protein sequence ID" value="MBG6136868.1"/>
    <property type="molecule type" value="Genomic_DNA"/>
</dbReference>
<dbReference type="FunFam" id="2.30.38.10:FF:000001">
    <property type="entry name" value="Non-ribosomal peptide synthetase PvdI"/>
    <property type="match status" value="1"/>
</dbReference>
<dbReference type="GO" id="GO:0022857">
    <property type="term" value="F:transmembrane transporter activity"/>
    <property type="evidence" value="ECO:0007669"/>
    <property type="project" value="InterPro"/>
</dbReference>
<dbReference type="Pfam" id="PF13193">
    <property type="entry name" value="AMP-binding_C"/>
    <property type="match status" value="1"/>
</dbReference>
<dbReference type="InterPro" id="IPR029058">
    <property type="entry name" value="AB_hydrolase_fold"/>
</dbReference>
<dbReference type="Gene3D" id="3.40.50.1820">
    <property type="entry name" value="alpha/beta hydrolase"/>
    <property type="match status" value="1"/>
</dbReference>
<feature type="transmembrane region" description="Helical" evidence="4">
    <location>
        <begin position="1595"/>
        <end position="1618"/>
    </location>
</feature>
<evidence type="ECO:0000313" key="7">
    <source>
        <dbReference type="Proteomes" id="UP000622552"/>
    </source>
</evidence>
<dbReference type="Pfam" id="PF00668">
    <property type="entry name" value="Condensation"/>
    <property type="match status" value="1"/>
</dbReference>
<dbReference type="GO" id="GO:0043041">
    <property type="term" value="P:amino acid activation for nonribosomal peptide biosynthetic process"/>
    <property type="evidence" value="ECO:0007669"/>
    <property type="project" value="TreeGrafter"/>
</dbReference>
<dbReference type="SMART" id="SM00823">
    <property type="entry name" value="PKS_PP"/>
    <property type="match status" value="1"/>
</dbReference>
<dbReference type="FunFam" id="3.40.50.980:FF:000001">
    <property type="entry name" value="Non-ribosomal peptide synthetase"/>
    <property type="match status" value="1"/>
</dbReference>
<evidence type="ECO:0000256" key="4">
    <source>
        <dbReference type="SAM" id="Phobius"/>
    </source>
</evidence>
<dbReference type="PANTHER" id="PTHR45527:SF1">
    <property type="entry name" value="FATTY ACID SYNTHASE"/>
    <property type="match status" value="1"/>
</dbReference>
<keyword evidence="4" id="KW-0472">Membrane</keyword>